<evidence type="ECO:0008006" key="3">
    <source>
        <dbReference type="Google" id="ProtNLM"/>
    </source>
</evidence>
<gene>
    <name evidence="1" type="ORF">A3Q41_00980</name>
</gene>
<proteinExistence type="predicted"/>
<evidence type="ECO:0000313" key="1">
    <source>
        <dbReference type="EMBL" id="AMY22297.1"/>
    </source>
</evidence>
<accession>A0A143QIV7</accession>
<sequence>MSEKIIWEYFTAPVLIHATKQILDNYGSEGWELVTIMAGPNGGDTLVAYFKRPKG</sequence>
<dbReference type="AlphaFoldDB" id="A0A143QIV7"/>
<dbReference type="PATRIC" id="fig|1653479.3.peg.1001"/>
<dbReference type="OrthoDB" id="3215124at2"/>
<dbReference type="GeneID" id="93550984"/>
<dbReference type="Proteomes" id="UP000076038">
    <property type="component" value="Chromosome"/>
</dbReference>
<organism evidence="1 2">
    <name type="scientific">Rhodococcoides fascians</name>
    <name type="common">Rhodococcus fascians</name>
    <dbReference type="NCBI Taxonomy" id="1828"/>
    <lineage>
        <taxon>Bacteria</taxon>
        <taxon>Bacillati</taxon>
        <taxon>Actinomycetota</taxon>
        <taxon>Actinomycetes</taxon>
        <taxon>Mycobacteriales</taxon>
        <taxon>Nocardiaceae</taxon>
        <taxon>Rhodococcoides</taxon>
    </lineage>
</organism>
<dbReference type="EMBL" id="CP015220">
    <property type="protein sequence ID" value="AMY22297.1"/>
    <property type="molecule type" value="Genomic_DNA"/>
</dbReference>
<keyword evidence="2" id="KW-1185">Reference proteome</keyword>
<dbReference type="Pfam" id="PF13783">
    <property type="entry name" value="DUF4177"/>
    <property type="match status" value="1"/>
</dbReference>
<accession>A0A260U1H8</accession>
<dbReference type="RefSeq" id="WP_072691993.1">
    <property type="nucleotide sequence ID" value="NZ_CAKKLU010000001.1"/>
</dbReference>
<protein>
    <recommendedName>
        <fullName evidence="3">DUF4177 domain-containing protein</fullName>
    </recommendedName>
</protein>
<reference evidence="1 2" key="1">
    <citation type="journal article" date="2016" name="Genome Announc.">
        <title>Complete Genome and Plasmid Sequences for Rhodococcus fascians D188 and Draft Sequences for Rhodococcus Isolates PBTS 1 and PBTS 2.</title>
        <authorList>
            <person name="Stamler R.A."/>
            <person name="Vereecke D."/>
            <person name="Zhang Y."/>
            <person name="Schilkey F."/>
            <person name="Devitt N."/>
            <person name="Randall J.J."/>
        </authorList>
    </citation>
    <scope>NUCLEOTIDE SEQUENCE [LARGE SCALE GENOMIC DNA]</scope>
    <source>
        <strain evidence="1 2">PBTS2</strain>
    </source>
</reference>
<evidence type="ECO:0000313" key="2">
    <source>
        <dbReference type="Proteomes" id="UP000076038"/>
    </source>
</evidence>
<reference evidence="2" key="2">
    <citation type="submission" date="2016-04" db="EMBL/GenBank/DDBJ databases">
        <title>Complete Genome and Plasmid Sequences for Rhodococcus fascians D188 and Draft Sequences for Rhodococcus spp. Isolates PBTS 1 and PBTS 2.</title>
        <authorList>
            <person name="Stamer R."/>
            <person name="Vereecke D."/>
            <person name="Zhang Y."/>
            <person name="Schilkey F."/>
            <person name="Devitt N."/>
            <person name="Randall J."/>
        </authorList>
    </citation>
    <scope>NUCLEOTIDE SEQUENCE [LARGE SCALE GENOMIC DNA]</scope>
    <source>
        <strain evidence="2">PBTS2</strain>
    </source>
</reference>
<dbReference type="KEGG" id="rhs:A3Q41_00980"/>
<name>A0A143QIV7_RHOFA</name>
<dbReference type="InterPro" id="IPR025234">
    <property type="entry name" value="YjzH-like"/>
</dbReference>